<keyword evidence="3" id="KW-1185">Reference proteome</keyword>
<accession>A0AAW4PMN5</accession>
<protein>
    <submittedName>
        <fullName evidence="2">DUF1102 domain-containing protein</fullName>
    </submittedName>
</protein>
<dbReference type="InterPro" id="IPR009482">
    <property type="entry name" value="DUF1102"/>
</dbReference>
<evidence type="ECO:0000256" key="1">
    <source>
        <dbReference type="SAM" id="MobiDB-lite"/>
    </source>
</evidence>
<sequence length="190" mass="19297">MGLGGLAASSAAAVGTGAFTSASADRELSVTVTDEASAYLALEPADDENANLAATTSDANGNQLQIDVNGQFPEAASGDGVNRSSVYEFDDMFRVANQGTQEVNVWFDEPSYGGPVDVEFYAFGQSSIALDGTDGQVAVAVGEEVKIGLKIDTGDASTADAFEDSTTVHAQASDTGASSTVDASSYAPNT</sequence>
<gene>
    <name evidence="2" type="ORF">EGH21_04505</name>
</gene>
<organism evidence="2 3">
    <name type="scientific">Haloarcula rubra</name>
    <dbReference type="NCBI Taxonomy" id="2487747"/>
    <lineage>
        <taxon>Archaea</taxon>
        <taxon>Methanobacteriati</taxon>
        <taxon>Methanobacteriota</taxon>
        <taxon>Stenosarchaea group</taxon>
        <taxon>Halobacteria</taxon>
        <taxon>Halobacteriales</taxon>
        <taxon>Haloarculaceae</taxon>
        <taxon>Haloarcula</taxon>
    </lineage>
</organism>
<name>A0AAW4PMN5_9EURY</name>
<reference evidence="2 3" key="1">
    <citation type="submission" date="2021-06" db="EMBL/GenBank/DDBJ databases">
        <title>Halomicroarcula sp. a new haloarchaeum isolated from saline soil.</title>
        <authorList>
            <person name="Duran-Viseras A."/>
            <person name="Sanchez-Porro C."/>
            <person name="Ventosa A."/>
        </authorList>
    </citation>
    <scope>NUCLEOTIDE SEQUENCE [LARGE SCALE GENOMIC DNA]</scope>
    <source>
        <strain evidence="2 3">F13</strain>
    </source>
</reference>
<evidence type="ECO:0000313" key="2">
    <source>
        <dbReference type="EMBL" id="MBX0322293.1"/>
    </source>
</evidence>
<evidence type="ECO:0000313" key="3">
    <source>
        <dbReference type="Proteomes" id="UP001430377"/>
    </source>
</evidence>
<proteinExistence type="predicted"/>
<dbReference type="Proteomes" id="UP001430377">
    <property type="component" value="Unassembled WGS sequence"/>
</dbReference>
<feature type="region of interest" description="Disordered" evidence="1">
    <location>
        <begin position="167"/>
        <end position="190"/>
    </location>
</feature>
<dbReference type="AlphaFoldDB" id="A0AAW4PMN5"/>
<comment type="caution">
    <text evidence="2">The sequence shown here is derived from an EMBL/GenBank/DDBJ whole genome shotgun (WGS) entry which is preliminary data.</text>
</comment>
<dbReference type="Pfam" id="PF06510">
    <property type="entry name" value="DUF1102"/>
    <property type="match status" value="1"/>
</dbReference>
<dbReference type="RefSeq" id="WP_220617256.1">
    <property type="nucleotide sequence ID" value="NZ_RKLR01000001.1"/>
</dbReference>
<dbReference type="EMBL" id="RKLR01000001">
    <property type="protein sequence ID" value="MBX0322293.1"/>
    <property type="molecule type" value="Genomic_DNA"/>
</dbReference>